<gene>
    <name evidence="2" type="ORF">PD5205_00942</name>
    <name evidence="1" type="ORF">PD885_03071</name>
</gene>
<dbReference type="STRING" id="48664.BER92_04555"/>
<dbReference type="Proteomes" id="UP000195877">
    <property type="component" value="Chromosome 1"/>
</dbReference>
<reference evidence="1 3" key="1">
    <citation type="submission" date="2017-05" db="EMBL/GenBank/DDBJ databases">
        <authorList>
            <person name="Blom J."/>
        </authorList>
    </citation>
    <scope>NUCLEOTIDE SEQUENCE [LARGE SCALE GENOMIC DNA]</scope>
    <source>
        <strain evidence="1">PD885</strain>
    </source>
</reference>
<evidence type="ECO:0000313" key="4">
    <source>
        <dbReference type="Proteomes" id="UP000195953"/>
    </source>
</evidence>
<dbReference type="KEGG" id="xfr:BER92_04555"/>
<dbReference type="AlphaFoldDB" id="A0A1Y6HI87"/>
<dbReference type="Proteomes" id="UP000195953">
    <property type="component" value="Chromosome 1"/>
</dbReference>
<dbReference type="EMBL" id="LT853882">
    <property type="protein sequence ID" value="SMR00293.1"/>
    <property type="molecule type" value="Genomic_DNA"/>
</dbReference>
<name>A0A1Y6HI87_9XANT</name>
<dbReference type="EMBL" id="LT853885">
    <property type="protein sequence ID" value="SMR02261.1"/>
    <property type="molecule type" value="Genomic_DNA"/>
</dbReference>
<dbReference type="eggNOG" id="COG1506">
    <property type="taxonomic scope" value="Bacteria"/>
</dbReference>
<keyword evidence="2" id="KW-0378">Hydrolase</keyword>
<dbReference type="GO" id="GO:0016787">
    <property type="term" value="F:hydrolase activity"/>
    <property type="evidence" value="ECO:0007669"/>
    <property type="project" value="UniProtKB-KW"/>
</dbReference>
<protein>
    <submittedName>
        <fullName evidence="2">Peptide hydrolase</fullName>
    </submittedName>
</protein>
<proteinExistence type="predicted"/>
<sequence>MLLGKGASPDGASPFVDRFDLQSKRATCLFHWQELTYSATLALLDAQGTRLLLSRESSEEPAHYFYARWLVMKQWCMSRSSNSFGLVFDDFALEEGGRFR</sequence>
<evidence type="ECO:0000313" key="1">
    <source>
        <dbReference type="EMBL" id="SMR00293.1"/>
    </source>
</evidence>
<reference evidence="2 4" key="2">
    <citation type="submission" date="2017-05" db="EMBL/GenBank/DDBJ databases">
        <authorList>
            <person name="Song R."/>
            <person name="Chenine A.L."/>
            <person name="Ruprecht R.M."/>
        </authorList>
    </citation>
    <scope>NUCLEOTIDE SEQUENCE [LARGE SCALE GENOMIC DNA]</scope>
    <source>
        <strain evidence="2">PD5205</strain>
    </source>
</reference>
<evidence type="ECO:0000313" key="3">
    <source>
        <dbReference type="Proteomes" id="UP000195877"/>
    </source>
</evidence>
<accession>A0A1Y6HI87</accession>
<organism evidence="2 4">
    <name type="scientific">Xanthomonas fragariae</name>
    <dbReference type="NCBI Taxonomy" id="48664"/>
    <lineage>
        <taxon>Bacteria</taxon>
        <taxon>Pseudomonadati</taxon>
        <taxon>Pseudomonadota</taxon>
        <taxon>Gammaproteobacteria</taxon>
        <taxon>Lysobacterales</taxon>
        <taxon>Lysobacteraceae</taxon>
        <taxon>Xanthomonas</taxon>
    </lineage>
</organism>
<evidence type="ECO:0000313" key="2">
    <source>
        <dbReference type="EMBL" id="SMR02261.1"/>
    </source>
</evidence>
<keyword evidence="3" id="KW-1185">Reference proteome</keyword>